<dbReference type="GO" id="GO:0016740">
    <property type="term" value="F:transferase activity"/>
    <property type="evidence" value="ECO:0007669"/>
    <property type="project" value="UniProtKB-KW"/>
</dbReference>
<keyword evidence="2" id="KW-0808">Transferase</keyword>
<accession>A0A5Q0H4S4</accession>
<feature type="domain" description="BioF2-like acetyltransferase" evidence="1">
    <location>
        <begin position="179"/>
        <end position="316"/>
    </location>
</feature>
<dbReference type="EMBL" id="CP034550">
    <property type="protein sequence ID" value="QFZ21207.1"/>
    <property type="molecule type" value="Genomic_DNA"/>
</dbReference>
<dbReference type="OrthoDB" id="4094119at2"/>
<dbReference type="AlphaFoldDB" id="A0A5Q0H4S4"/>
<dbReference type="InterPro" id="IPR016181">
    <property type="entry name" value="Acyl_CoA_acyltransferase"/>
</dbReference>
<reference evidence="3" key="1">
    <citation type="journal article" date="2021" name="Curr. Microbiol.">
        <title>Complete genome of nocamycin-producing strain Saccharothrix syringae NRRL B-16468 reveals the biosynthetic potential for secondary metabolites.</title>
        <authorList>
            <person name="Mo X."/>
            <person name="Yang S."/>
        </authorList>
    </citation>
    <scope>NUCLEOTIDE SEQUENCE [LARGE SCALE GENOMIC DNA]</scope>
    <source>
        <strain evidence="3">ATCC 51364 / DSM 43886 / JCM 6844 / KCTC 9398 / NBRC 14523 / NRRL B-16468 / INA 2240</strain>
    </source>
</reference>
<organism evidence="2 3">
    <name type="scientific">Saccharothrix syringae</name>
    <name type="common">Nocardiopsis syringae</name>
    <dbReference type="NCBI Taxonomy" id="103733"/>
    <lineage>
        <taxon>Bacteria</taxon>
        <taxon>Bacillati</taxon>
        <taxon>Actinomycetota</taxon>
        <taxon>Actinomycetes</taxon>
        <taxon>Pseudonocardiales</taxon>
        <taxon>Pseudonocardiaceae</taxon>
        <taxon>Saccharothrix</taxon>
    </lineage>
</organism>
<gene>
    <name evidence="2" type="ORF">EKG83_30885</name>
</gene>
<evidence type="ECO:0000313" key="2">
    <source>
        <dbReference type="EMBL" id="QFZ21207.1"/>
    </source>
</evidence>
<proteinExistence type="predicted"/>
<dbReference type="RefSeq" id="WP_033432051.1">
    <property type="nucleotide sequence ID" value="NZ_CP034550.1"/>
</dbReference>
<dbReference type="InterPro" id="IPR038740">
    <property type="entry name" value="BioF2-like_GNAT_dom"/>
</dbReference>
<sequence length="356" mass="39651">MTVTHTGQGTGWLRSDRLPEQVVPSSLYDSAGWLRTWETNSIEQRTRHTYISAELAGGVSVVPLYETTSSPFWHGYEVQCDLVGRFGNPIVFAGSPYSMYTKRGHVPAELVRGAHATAMEWIGTGDAEVLVVPNLTGEGVEDWLRVAGPPVGRVLLERTYSVDVVGSFEEHLVARLPNKIKRDVERRLRRSEERGLTVRMVEGPEAHSLVRHAYPLTVDTSDKNDWPALFSEDSLNSMLTVPGGMMLAAEVDGRLVGAFFAFRHGDEVTYMCGGVEYAGLKELSTYIALMYRGTQWAYDNGMRRIEWGRDNYRFKEKHGLTGTDLWALVYAPHPRPDLAAALEGMHGVLSAYIEGT</sequence>
<dbReference type="Proteomes" id="UP000325787">
    <property type="component" value="Chromosome"/>
</dbReference>
<name>A0A5Q0H4S4_SACSY</name>
<protein>
    <submittedName>
        <fullName evidence="2">GNAT family N-acetyltransferase</fullName>
    </submittedName>
</protein>
<dbReference type="SUPFAM" id="SSF55729">
    <property type="entry name" value="Acyl-CoA N-acyltransferases (Nat)"/>
    <property type="match status" value="1"/>
</dbReference>
<dbReference type="Pfam" id="PF13480">
    <property type="entry name" value="Acetyltransf_6"/>
    <property type="match status" value="1"/>
</dbReference>
<dbReference type="KEGG" id="ssyi:EKG83_30885"/>
<keyword evidence="3" id="KW-1185">Reference proteome</keyword>
<evidence type="ECO:0000259" key="1">
    <source>
        <dbReference type="Pfam" id="PF13480"/>
    </source>
</evidence>
<evidence type="ECO:0000313" key="3">
    <source>
        <dbReference type="Proteomes" id="UP000325787"/>
    </source>
</evidence>
<dbReference type="Gene3D" id="3.40.630.30">
    <property type="match status" value="1"/>
</dbReference>